<dbReference type="Proteomes" id="UP000293142">
    <property type="component" value="Unassembled WGS sequence"/>
</dbReference>
<comment type="caution">
    <text evidence="2">The sequence shown here is derived from an EMBL/GenBank/DDBJ whole genome shotgun (WGS) entry which is preliminary data.</text>
</comment>
<protein>
    <submittedName>
        <fullName evidence="2">Uncharacterized protein</fullName>
    </submittedName>
</protein>
<accession>A0A4Q9E190</accession>
<organism evidence="2 3">
    <name type="scientific">Paenibacillus thalictri</name>
    <dbReference type="NCBI Taxonomy" id="2527873"/>
    <lineage>
        <taxon>Bacteria</taxon>
        <taxon>Bacillati</taxon>
        <taxon>Bacillota</taxon>
        <taxon>Bacilli</taxon>
        <taxon>Bacillales</taxon>
        <taxon>Paenibacillaceae</taxon>
        <taxon>Paenibacillus</taxon>
    </lineage>
</organism>
<dbReference type="AlphaFoldDB" id="A0A4Q9E190"/>
<gene>
    <name evidence="2" type="ORF">EYB31_00010</name>
</gene>
<evidence type="ECO:0000313" key="2">
    <source>
        <dbReference type="EMBL" id="TBL81933.1"/>
    </source>
</evidence>
<sequence>MDTKVRAGQEEVSDGYEGKSGQGKAGFVFTKAMDDEVRKNYVKKPIAASAFWAVAHPAC</sequence>
<reference evidence="2 3" key="1">
    <citation type="submission" date="2019-02" db="EMBL/GenBank/DDBJ databases">
        <title>Paenibacillus sp. nov., isolated from surface-sterilized tissue of Thalictrum simplex L.</title>
        <authorList>
            <person name="Tuo L."/>
        </authorList>
    </citation>
    <scope>NUCLEOTIDE SEQUENCE [LARGE SCALE GENOMIC DNA]</scope>
    <source>
        <strain evidence="2 3">N2SHLJ1</strain>
    </source>
</reference>
<feature type="region of interest" description="Disordered" evidence="1">
    <location>
        <begin position="1"/>
        <end position="23"/>
    </location>
</feature>
<keyword evidence="3" id="KW-1185">Reference proteome</keyword>
<dbReference type="EMBL" id="SIRE01000001">
    <property type="protein sequence ID" value="TBL81933.1"/>
    <property type="molecule type" value="Genomic_DNA"/>
</dbReference>
<proteinExistence type="predicted"/>
<evidence type="ECO:0000256" key="1">
    <source>
        <dbReference type="SAM" id="MobiDB-lite"/>
    </source>
</evidence>
<dbReference type="RefSeq" id="WP_131011218.1">
    <property type="nucleotide sequence ID" value="NZ_SIRE01000001.1"/>
</dbReference>
<evidence type="ECO:0000313" key="3">
    <source>
        <dbReference type="Proteomes" id="UP000293142"/>
    </source>
</evidence>
<name>A0A4Q9E190_9BACL</name>